<proteinExistence type="inferred from homology"/>
<evidence type="ECO:0000256" key="4">
    <source>
        <dbReference type="PIRSR" id="PIRSR601613-1"/>
    </source>
</evidence>
<feature type="domain" description="Amine oxidase" evidence="5">
    <location>
        <begin position="13"/>
        <end position="445"/>
    </location>
</feature>
<dbReference type="SUPFAM" id="SSF51905">
    <property type="entry name" value="FAD/NAD(P)-binding domain"/>
    <property type="match status" value="1"/>
</dbReference>
<comment type="caution">
    <text evidence="6">The sequence shown here is derived from an EMBL/GenBank/DDBJ whole genome shotgun (WGS) entry which is preliminary data.</text>
</comment>
<dbReference type="Pfam" id="PF01593">
    <property type="entry name" value="Amino_oxidase"/>
    <property type="match status" value="1"/>
</dbReference>
<dbReference type="Proteomes" id="UP001140293">
    <property type="component" value="Unassembled WGS sequence"/>
</dbReference>
<evidence type="ECO:0000313" key="7">
    <source>
        <dbReference type="Proteomes" id="UP001140293"/>
    </source>
</evidence>
<dbReference type="GO" id="GO:0016491">
    <property type="term" value="F:oxidoreductase activity"/>
    <property type="evidence" value="ECO:0007669"/>
    <property type="project" value="UniProtKB-KW"/>
</dbReference>
<evidence type="ECO:0000256" key="3">
    <source>
        <dbReference type="ARBA" id="ARBA00023002"/>
    </source>
</evidence>
<evidence type="ECO:0000313" key="6">
    <source>
        <dbReference type="EMBL" id="MCV7171201.1"/>
    </source>
</evidence>
<gene>
    <name evidence="6" type="ORF">H7I41_14900</name>
</gene>
<reference evidence="6" key="1">
    <citation type="submission" date="2020-07" db="EMBL/GenBank/DDBJ databases">
        <authorList>
            <person name="Pettersson B.M.F."/>
            <person name="Behra P.R.K."/>
            <person name="Ramesh M."/>
            <person name="Das S."/>
            <person name="Dasgupta S."/>
            <person name="Kirsebom L.A."/>
        </authorList>
    </citation>
    <scope>NUCLEOTIDE SEQUENCE</scope>
    <source>
        <strain evidence="6">DSM 44615</strain>
    </source>
</reference>
<dbReference type="PRINTS" id="PR00757">
    <property type="entry name" value="AMINEOXDASEF"/>
</dbReference>
<dbReference type="Gene3D" id="3.50.50.60">
    <property type="entry name" value="FAD/NAD(P)-binding domain"/>
    <property type="match status" value="1"/>
</dbReference>
<dbReference type="PANTHER" id="PTHR43563:SF1">
    <property type="entry name" value="AMINE OXIDASE [FLAVIN-CONTAINING] B"/>
    <property type="match status" value="1"/>
</dbReference>
<evidence type="ECO:0000259" key="5">
    <source>
        <dbReference type="Pfam" id="PF01593"/>
    </source>
</evidence>
<organism evidence="6 7">
    <name type="scientific">[Mycobacterium] manitobense</name>
    <dbReference type="NCBI Taxonomy" id="190147"/>
    <lineage>
        <taxon>Bacteria</taxon>
        <taxon>Bacillati</taxon>
        <taxon>Actinomycetota</taxon>
        <taxon>Actinomycetes</taxon>
        <taxon>Mycobacteriales</taxon>
        <taxon>Mycobacteriaceae</taxon>
        <taxon>Mycolicibacterium</taxon>
    </lineage>
</organism>
<dbReference type="AlphaFoldDB" id="A0A9X2YPX2"/>
<feature type="binding site" evidence="4">
    <location>
        <position position="422"/>
    </location>
    <ligand>
        <name>FAD</name>
        <dbReference type="ChEBI" id="CHEBI:57692"/>
    </ligand>
</feature>
<keyword evidence="3" id="KW-0560">Oxidoreductase</keyword>
<sequence>MPDVDVCVVGAGFAGLTAALRLTQAGHSVAVLEARDRIGGRTFTEQRDDGSYLDHGGTWVGPGQDGVYALMNEFGVPAFKQFVDGEAMMVVDGRQYRYRGTIPWSMNPLVSVNLGAAFLELRRMCRAVPVHAPWAAPKADRWDRTTLAQWLERTVPMRQARQLLGMALAGTYTSAPSEISMLFVVAQLASAGGPDFVLGVQNGAEDARPVGGMGAVYRAVAAEVAGDIHLEQPVRSIRQDTDGVTVRSDGSSVRTKRVIVAVPLAIASHIDYEPMLPTDRSFLHQRMPTGAVLKTHVIYDEPFWRDDGLTGQSAAPGTAASVTLDACTHEGRPGVLCVVAEGPHARQLSRMSGADRRSAVLEALTARFGRKAGAPVDYTEQNWTVERYSGGGMISHAPPGVLTEFGHALREPCGRIHWAGTESADVMMGFVDGAVRSGERAAHEAIAGLSGTLPAAPPLAMA</sequence>
<name>A0A9X2YPX2_9MYCO</name>
<evidence type="ECO:0000256" key="2">
    <source>
        <dbReference type="ARBA" id="ARBA00005995"/>
    </source>
</evidence>
<dbReference type="InterPro" id="IPR050703">
    <property type="entry name" value="Flavin_MAO"/>
</dbReference>
<dbReference type="Gene3D" id="1.10.405.10">
    <property type="entry name" value="Guanine Nucleotide Dissociation Inhibitor, domain 1"/>
    <property type="match status" value="1"/>
</dbReference>
<dbReference type="SUPFAM" id="SSF54373">
    <property type="entry name" value="FAD-linked reductases, C-terminal domain"/>
    <property type="match status" value="1"/>
</dbReference>
<dbReference type="PANTHER" id="PTHR43563">
    <property type="entry name" value="AMINE OXIDASE"/>
    <property type="match status" value="1"/>
</dbReference>
<dbReference type="InterPro" id="IPR001613">
    <property type="entry name" value="Flavin_amine_oxidase"/>
</dbReference>
<dbReference type="InterPro" id="IPR002937">
    <property type="entry name" value="Amino_oxidase"/>
</dbReference>
<evidence type="ECO:0000256" key="1">
    <source>
        <dbReference type="ARBA" id="ARBA00001974"/>
    </source>
</evidence>
<dbReference type="Gene3D" id="3.90.660.10">
    <property type="match status" value="1"/>
</dbReference>
<dbReference type="EMBL" id="JACKSJ010000117">
    <property type="protein sequence ID" value="MCV7171201.1"/>
    <property type="molecule type" value="Genomic_DNA"/>
</dbReference>
<keyword evidence="7" id="KW-1185">Reference proteome</keyword>
<dbReference type="InterPro" id="IPR036188">
    <property type="entry name" value="FAD/NAD-bd_sf"/>
</dbReference>
<comment type="cofactor">
    <cofactor evidence="1">
        <name>FAD</name>
        <dbReference type="ChEBI" id="CHEBI:57692"/>
    </cofactor>
</comment>
<comment type="similarity">
    <text evidence="2">Belongs to the flavin monoamine oxidase family.</text>
</comment>
<dbReference type="RefSeq" id="WP_264013382.1">
    <property type="nucleotide sequence ID" value="NZ_JACKSJ010000117.1"/>
</dbReference>
<reference evidence="6" key="2">
    <citation type="journal article" date="2022" name="BMC Genomics">
        <title>Comparative genome analysis of mycobacteria focusing on tRNA and non-coding RNA.</title>
        <authorList>
            <person name="Behra P.R.K."/>
            <person name="Pettersson B.M.F."/>
            <person name="Ramesh M."/>
            <person name="Das S."/>
            <person name="Dasgupta S."/>
            <person name="Kirsebom L.A."/>
        </authorList>
    </citation>
    <scope>NUCLEOTIDE SEQUENCE</scope>
    <source>
        <strain evidence="6">DSM 44615</strain>
    </source>
</reference>
<protein>
    <submittedName>
        <fullName evidence="6">FAD-dependent oxidoreductase</fullName>
    </submittedName>
</protein>
<feature type="binding site" evidence="4">
    <location>
        <position position="234"/>
    </location>
    <ligand>
        <name>FAD</name>
        <dbReference type="ChEBI" id="CHEBI:57692"/>
    </ligand>
</feature>
<feature type="binding site" evidence="4">
    <location>
        <begin position="33"/>
        <end position="34"/>
    </location>
    <ligand>
        <name>FAD</name>
        <dbReference type="ChEBI" id="CHEBI:57692"/>
    </ligand>
</feature>
<accession>A0A9X2YPX2</accession>